<reference evidence="2 3" key="1">
    <citation type="submission" date="2023-02" db="EMBL/GenBank/DDBJ databases">
        <title>LHISI_Scaffold_Assembly.</title>
        <authorList>
            <person name="Stuart O.P."/>
            <person name="Cleave R."/>
            <person name="Magrath M.J.L."/>
            <person name="Mikheyev A.S."/>
        </authorList>
    </citation>
    <scope>NUCLEOTIDE SEQUENCE [LARGE SCALE GENOMIC DNA]</scope>
    <source>
        <strain evidence="2">Daus_M_001</strain>
        <tissue evidence="2">Leg muscle</tissue>
    </source>
</reference>
<feature type="region of interest" description="Disordered" evidence="1">
    <location>
        <begin position="464"/>
        <end position="485"/>
    </location>
</feature>
<dbReference type="Proteomes" id="UP001159363">
    <property type="component" value="Chromosome 1"/>
</dbReference>
<comment type="caution">
    <text evidence="2">The sequence shown here is derived from an EMBL/GenBank/DDBJ whole genome shotgun (WGS) entry which is preliminary data.</text>
</comment>
<protein>
    <submittedName>
        <fullName evidence="2">Uncharacterized protein</fullName>
    </submittedName>
</protein>
<evidence type="ECO:0000313" key="3">
    <source>
        <dbReference type="Proteomes" id="UP001159363"/>
    </source>
</evidence>
<feature type="region of interest" description="Disordered" evidence="1">
    <location>
        <begin position="386"/>
        <end position="419"/>
    </location>
</feature>
<accession>A0ABQ9IM23</accession>
<gene>
    <name evidence="2" type="ORF">PR048_003082</name>
</gene>
<evidence type="ECO:0000313" key="2">
    <source>
        <dbReference type="EMBL" id="KAJ8897732.1"/>
    </source>
</evidence>
<dbReference type="EMBL" id="JARBHB010000001">
    <property type="protein sequence ID" value="KAJ8897732.1"/>
    <property type="molecule type" value="Genomic_DNA"/>
</dbReference>
<organism evidence="2 3">
    <name type="scientific">Dryococelus australis</name>
    <dbReference type="NCBI Taxonomy" id="614101"/>
    <lineage>
        <taxon>Eukaryota</taxon>
        <taxon>Metazoa</taxon>
        <taxon>Ecdysozoa</taxon>
        <taxon>Arthropoda</taxon>
        <taxon>Hexapoda</taxon>
        <taxon>Insecta</taxon>
        <taxon>Pterygota</taxon>
        <taxon>Neoptera</taxon>
        <taxon>Polyneoptera</taxon>
        <taxon>Phasmatodea</taxon>
        <taxon>Verophasmatodea</taxon>
        <taxon>Anareolatae</taxon>
        <taxon>Phasmatidae</taxon>
        <taxon>Eurycanthinae</taxon>
        <taxon>Dryococelus</taxon>
    </lineage>
</organism>
<proteinExistence type="predicted"/>
<keyword evidence="3" id="KW-1185">Reference proteome</keyword>
<evidence type="ECO:0000256" key="1">
    <source>
        <dbReference type="SAM" id="MobiDB-lite"/>
    </source>
</evidence>
<name>A0ABQ9IM23_9NEOP</name>
<sequence length="823" mass="92360">MKSALLRHRYVVTRPTSIMDDVRRSTDGEEMECRAGNPEIGFLSLWWETAEHVGEGSPIRSHILAGGHSPPDHQIMWQPPVDLHHRLSPSSFIPYPNYLSPSLQLFALISYWSAVESWAGLWRRKKRGGTRKYRFAGRQRGDLPASDPQLFEKSSGVGSAYLQRAGAGRRRMTSDVTPMKLVPQSRDSGRENPICTVQDHDGNTVLLARRSDKTLGVRVRVARIAPSFLDLGPNPWESWESSGCLPAGRLLDRSLSPGPDRRPNLNLRRQTAHAATAYLVLEAETNLNLKRRDSKEPEYQRVRFGKIINFSFEQNSLHTTTLLVGWFSLGSLVSSTLAFRRCSILTSLRFIGSQDNGWNGEIWIAIKIEVLKADEGEARWGIRETPEKTRRPAASSGAISTCENPGTAPPGIEPGSPRLGDSKQIYARARAHTHTHTHARARAPEYEWPQIQFSPKELRSCLRGGEGTCRSKGEDQTQGSGRVDEDTVERLQLTPTGGILGEVELAKMCTVSSLPVCAAVDFFKTTIIRNSNRTNPLQTSQIYWYREQTRKFDESMYLACQRGNLPDYGINIQRFLMSTEWWPQYTCPRHSPRLITMGYPFPTRNAYAPRAHDTSRTLRSPKLAFGGGHIVPLGSRMRCKRIAGRGRSLSTCFRALGTRVRRSPCVREFCSRGNPSRISDISAPPHDSPLTHRRKLQILAEDERYGEHHSESKQPLDRTTCPVSVRLSRCKGRMAELEMRARPQPRRSGFVPRPGHTGFSHVGIMPDDTAGWRVFSGISRFPPPFHSGAAPYSPQSPASALKTLILRAVQISSLTHSLVKWVF</sequence>